<dbReference type="Proteomes" id="UP000720189">
    <property type="component" value="Unassembled WGS sequence"/>
</dbReference>
<protein>
    <recommendedName>
        <fullName evidence="4">Secreted protein</fullName>
    </recommendedName>
</protein>
<gene>
    <name evidence="2" type="ORF">BKA55DRAFT_211026</name>
</gene>
<name>A0A9P9G0S2_FUSRE</name>
<feature type="chain" id="PRO_5040470633" description="Secreted protein" evidence="1">
    <location>
        <begin position="26"/>
        <end position="115"/>
    </location>
</feature>
<comment type="caution">
    <text evidence="2">The sequence shown here is derived from an EMBL/GenBank/DDBJ whole genome shotgun (WGS) entry which is preliminary data.</text>
</comment>
<sequence>MADPNIAMTVALILLMSTCFPTCLPETYLVLPLLAGRLLWTSPPPALAFYQPFRVAALSELPRSKASSARCSTKVLLPGPTNSALDPQSHRMGCSGWYTRFCSSCARQGIPASRP</sequence>
<evidence type="ECO:0000313" key="3">
    <source>
        <dbReference type="Proteomes" id="UP000720189"/>
    </source>
</evidence>
<dbReference type="AlphaFoldDB" id="A0A9P9G0S2"/>
<reference evidence="2" key="1">
    <citation type="journal article" date="2021" name="Nat. Commun.">
        <title>Genetic determinants of endophytism in the Arabidopsis root mycobiome.</title>
        <authorList>
            <person name="Mesny F."/>
            <person name="Miyauchi S."/>
            <person name="Thiergart T."/>
            <person name="Pickel B."/>
            <person name="Atanasova L."/>
            <person name="Karlsson M."/>
            <person name="Huettel B."/>
            <person name="Barry K.W."/>
            <person name="Haridas S."/>
            <person name="Chen C."/>
            <person name="Bauer D."/>
            <person name="Andreopoulos W."/>
            <person name="Pangilinan J."/>
            <person name="LaButti K."/>
            <person name="Riley R."/>
            <person name="Lipzen A."/>
            <person name="Clum A."/>
            <person name="Drula E."/>
            <person name="Henrissat B."/>
            <person name="Kohler A."/>
            <person name="Grigoriev I.V."/>
            <person name="Martin F.M."/>
            <person name="Hacquard S."/>
        </authorList>
    </citation>
    <scope>NUCLEOTIDE SEQUENCE</scope>
    <source>
        <strain evidence="2">MPI-CAGE-AT-0023</strain>
    </source>
</reference>
<proteinExistence type="predicted"/>
<dbReference type="EMBL" id="JAGMUX010000024">
    <property type="protein sequence ID" value="KAH7228569.1"/>
    <property type="molecule type" value="Genomic_DNA"/>
</dbReference>
<organism evidence="2 3">
    <name type="scientific">Fusarium redolens</name>
    <dbReference type="NCBI Taxonomy" id="48865"/>
    <lineage>
        <taxon>Eukaryota</taxon>
        <taxon>Fungi</taxon>
        <taxon>Dikarya</taxon>
        <taxon>Ascomycota</taxon>
        <taxon>Pezizomycotina</taxon>
        <taxon>Sordariomycetes</taxon>
        <taxon>Hypocreomycetidae</taxon>
        <taxon>Hypocreales</taxon>
        <taxon>Nectriaceae</taxon>
        <taxon>Fusarium</taxon>
        <taxon>Fusarium redolens species complex</taxon>
    </lineage>
</organism>
<accession>A0A9P9G0S2</accession>
<dbReference type="RefSeq" id="XP_046042806.1">
    <property type="nucleotide sequence ID" value="XM_046185155.1"/>
</dbReference>
<keyword evidence="1" id="KW-0732">Signal</keyword>
<evidence type="ECO:0000256" key="1">
    <source>
        <dbReference type="SAM" id="SignalP"/>
    </source>
</evidence>
<dbReference type="GeneID" id="70215109"/>
<evidence type="ECO:0000313" key="2">
    <source>
        <dbReference type="EMBL" id="KAH7228569.1"/>
    </source>
</evidence>
<feature type="signal peptide" evidence="1">
    <location>
        <begin position="1"/>
        <end position="25"/>
    </location>
</feature>
<evidence type="ECO:0008006" key="4">
    <source>
        <dbReference type="Google" id="ProtNLM"/>
    </source>
</evidence>
<keyword evidence="3" id="KW-1185">Reference proteome</keyword>